<comment type="caution">
    <text evidence="1">The sequence shown here is derived from an EMBL/GenBank/DDBJ whole genome shotgun (WGS) entry which is preliminary data.</text>
</comment>
<evidence type="ECO:0000313" key="1">
    <source>
        <dbReference type="EMBL" id="KAF0735934.1"/>
    </source>
</evidence>
<dbReference type="EMBL" id="VJMJ01000091">
    <property type="protein sequence ID" value="KAF0735934.1"/>
    <property type="molecule type" value="Genomic_DNA"/>
</dbReference>
<evidence type="ECO:0000313" key="2">
    <source>
        <dbReference type="Proteomes" id="UP000481153"/>
    </source>
</evidence>
<dbReference type="Proteomes" id="UP000481153">
    <property type="component" value="Unassembled WGS sequence"/>
</dbReference>
<dbReference type="AlphaFoldDB" id="A0A6G0X7P5"/>
<gene>
    <name evidence="1" type="ORF">Ae201684_007684</name>
</gene>
<accession>A0A6G0X7P5</accession>
<keyword evidence="2" id="KW-1185">Reference proteome</keyword>
<proteinExistence type="predicted"/>
<organism evidence="1 2">
    <name type="scientific">Aphanomyces euteiches</name>
    <dbReference type="NCBI Taxonomy" id="100861"/>
    <lineage>
        <taxon>Eukaryota</taxon>
        <taxon>Sar</taxon>
        <taxon>Stramenopiles</taxon>
        <taxon>Oomycota</taxon>
        <taxon>Saprolegniomycetes</taxon>
        <taxon>Saprolegniales</taxon>
        <taxon>Verrucalvaceae</taxon>
        <taxon>Aphanomyces</taxon>
    </lineage>
</organism>
<protein>
    <submittedName>
        <fullName evidence="1">Uncharacterized protein</fullName>
    </submittedName>
</protein>
<sequence>MKKVFLKKPRLMHQELHSEGWRAYRLAPTASLRRAAIHAIADRQLRRMDHAFLRTGLLDRTDDFTKAELKVEANGSVMYQLATHIKLSCPRHIISATLWGVVGGPQDAYLPWDVTEDFEQIDESTVYSRIVDARDPNKTWHSNVIRKQYHEQDKDILIARAVLDDALVPQMTTDGVENKWIWGQVASLDDSSCRLTLLIQVGLNEIANDSSTVQCAVDMANRMNRTLPSSLTVKEGNESEMPIVPASYDMDVALVEHPSIRFFLENGKRVRDAVNYALRQVIQARNGEPTR</sequence>
<dbReference type="VEuPathDB" id="FungiDB:AeMF1_018758"/>
<reference evidence="1 2" key="1">
    <citation type="submission" date="2019-07" db="EMBL/GenBank/DDBJ databases">
        <title>Genomics analysis of Aphanomyces spp. identifies a new class of oomycete effector associated with host adaptation.</title>
        <authorList>
            <person name="Gaulin E."/>
        </authorList>
    </citation>
    <scope>NUCLEOTIDE SEQUENCE [LARGE SCALE GENOMIC DNA]</scope>
    <source>
        <strain evidence="1 2">ATCC 201684</strain>
    </source>
</reference>
<name>A0A6G0X7P5_9STRA</name>